<dbReference type="CDD" id="cd00616">
    <property type="entry name" value="AHBA_syn"/>
    <property type="match status" value="1"/>
</dbReference>
<dbReference type="InterPro" id="IPR015422">
    <property type="entry name" value="PyrdxlP-dep_Trfase_small"/>
</dbReference>
<evidence type="ECO:0000313" key="6">
    <source>
        <dbReference type="EMBL" id="KKQ74303.1"/>
    </source>
</evidence>
<comment type="caution">
    <text evidence="6">The sequence shown here is derived from an EMBL/GenBank/DDBJ whole genome shotgun (WGS) entry which is preliminary data.</text>
</comment>
<dbReference type="InterPro" id="IPR015421">
    <property type="entry name" value="PyrdxlP-dep_Trfase_major"/>
</dbReference>
<keyword evidence="1 4" id="KW-0663">Pyridoxal phosphate</keyword>
<dbReference type="InterPro" id="IPR015424">
    <property type="entry name" value="PyrdxlP-dep_Trfase"/>
</dbReference>
<sequence length="357" mass="40134">MIPFVDLRPQNDKIRRGLEKAFRDSLDESYYILGPSVKKFENSFANYLGVKYCLGVASGTDALVLALKALNIGPGDEVIVPANTFIATALAVSFVGAKPVLVDADYDSFNIDVSIIEKAISQKTKAIIPVDLYGQPADMKFIRKIARKHKLFLVEDAAQAHGARINGRRIGNFADITTFSFYPAKNLGALGDGGAVVTNNKTLFKNLSLLRNYGQRKKYYHDLKGLNTRLDSIQASFLDIKLKELDKWNSERLRIVSYYQEGLENVREIKLPYVVRAKRRDKLQDYLTGKGIQTQIHYPIPIHLQKAYKDLNYKKGDFPVSEKLASETLSLPFYPGLQKTKVAEVVSAIKLFYNSKI</sequence>
<dbReference type="Proteomes" id="UP000034181">
    <property type="component" value="Unassembled WGS sequence"/>
</dbReference>
<dbReference type="InterPro" id="IPR000653">
    <property type="entry name" value="DegT/StrS_aminotransferase"/>
</dbReference>
<dbReference type="Gene3D" id="3.90.1150.10">
    <property type="entry name" value="Aspartate Aminotransferase, domain 1"/>
    <property type="match status" value="1"/>
</dbReference>
<dbReference type="PATRIC" id="fig|1618569.3.peg.773"/>
<dbReference type="Pfam" id="PF01041">
    <property type="entry name" value="DegT_DnrJ_EryC1"/>
    <property type="match status" value="1"/>
</dbReference>
<protein>
    <submittedName>
        <fullName evidence="6">QdtB</fullName>
    </submittedName>
</protein>
<comment type="similarity">
    <text evidence="2 5">Belongs to the DegT/DnrJ/EryC1 family.</text>
</comment>
<evidence type="ECO:0000256" key="5">
    <source>
        <dbReference type="RuleBase" id="RU004508"/>
    </source>
</evidence>
<feature type="active site" description="Proton acceptor" evidence="3">
    <location>
        <position position="185"/>
    </location>
</feature>
<dbReference type="PANTHER" id="PTHR30244:SF36">
    <property type="entry name" value="3-OXO-GLUCOSE-6-PHOSPHATE:GLUTAMATE AMINOTRANSFERASE"/>
    <property type="match status" value="1"/>
</dbReference>
<reference evidence="6 7" key="1">
    <citation type="journal article" date="2015" name="Nature">
        <title>rRNA introns, odd ribosomes, and small enigmatic genomes across a large radiation of phyla.</title>
        <authorList>
            <person name="Brown C.T."/>
            <person name="Hug L.A."/>
            <person name="Thomas B.C."/>
            <person name="Sharon I."/>
            <person name="Castelle C.J."/>
            <person name="Singh A."/>
            <person name="Wilkins M.J."/>
            <person name="Williams K.H."/>
            <person name="Banfield J.F."/>
        </authorList>
    </citation>
    <scope>NUCLEOTIDE SEQUENCE [LARGE SCALE GENOMIC DNA]</scope>
</reference>
<dbReference type="PIRSF" id="PIRSF000390">
    <property type="entry name" value="PLP_StrS"/>
    <property type="match status" value="1"/>
</dbReference>
<evidence type="ECO:0000256" key="3">
    <source>
        <dbReference type="PIRSR" id="PIRSR000390-1"/>
    </source>
</evidence>
<evidence type="ECO:0000256" key="1">
    <source>
        <dbReference type="ARBA" id="ARBA00022898"/>
    </source>
</evidence>
<name>A0A0G0K3K9_9BACT</name>
<dbReference type="GO" id="GO:0030170">
    <property type="term" value="F:pyridoxal phosphate binding"/>
    <property type="evidence" value="ECO:0007669"/>
    <property type="project" value="UniProtKB-ARBA"/>
</dbReference>
<dbReference type="GO" id="GO:0000271">
    <property type="term" value="P:polysaccharide biosynthetic process"/>
    <property type="evidence" value="ECO:0007669"/>
    <property type="project" value="TreeGrafter"/>
</dbReference>
<dbReference type="Gene3D" id="3.40.640.10">
    <property type="entry name" value="Type I PLP-dependent aspartate aminotransferase-like (Major domain)"/>
    <property type="match status" value="1"/>
</dbReference>
<accession>A0A0G0K3K9</accession>
<proteinExistence type="inferred from homology"/>
<gene>
    <name evidence="6" type="ORF">US96_C0035G0007</name>
</gene>
<dbReference type="PANTHER" id="PTHR30244">
    <property type="entry name" value="TRANSAMINASE"/>
    <property type="match status" value="1"/>
</dbReference>
<evidence type="ECO:0000256" key="2">
    <source>
        <dbReference type="ARBA" id="ARBA00037999"/>
    </source>
</evidence>
<dbReference type="EMBL" id="LBUZ01000035">
    <property type="protein sequence ID" value="KKQ74303.1"/>
    <property type="molecule type" value="Genomic_DNA"/>
</dbReference>
<evidence type="ECO:0000256" key="4">
    <source>
        <dbReference type="PIRSR" id="PIRSR000390-2"/>
    </source>
</evidence>
<feature type="modified residue" description="N6-(pyridoxal phosphate)lysine" evidence="4">
    <location>
        <position position="185"/>
    </location>
</feature>
<dbReference type="SUPFAM" id="SSF53383">
    <property type="entry name" value="PLP-dependent transferases"/>
    <property type="match status" value="1"/>
</dbReference>
<organism evidence="6 7">
    <name type="scientific">Candidatus Woesebacteria bacterium GW2011_GWB1_38_5b</name>
    <dbReference type="NCBI Taxonomy" id="1618569"/>
    <lineage>
        <taxon>Bacteria</taxon>
        <taxon>Candidatus Woeseibacteriota</taxon>
    </lineage>
</organism>
<dbReference type="FunFam" id="3.40.640.10:FF:000089">
    <property type="entry name" value="Aminotransferase, DegT/DnrJ/EryC1/StrS family"/>
    <property type="match status" value="1"/>
</dbReference>
<dbReference type="GO" id="GO:0008483">
    <property type="term" value="F:transaminase activity"/>
    <property type="evidence" value="ECO:0007669"/>
    <property type="project" value="TreeGrafter"/>
</dbReference>
<evidence type="ECO:0000313" key="7">
    <source>
        <dbReference type="Proteomes" id="UP000034181"/>
    </source>
</evidence>
<dbReference type="AlphaFoldDB" id="A0A0G0K3K9"/>